<reference evidence="6 7" key="1">
    <citation type="submission" date="2016-12" db="EMBL/GenBank/DDBJ databases">
        <authorList>
            <person name="Song W.-J."/>
            <person name="Kurnit D.M."/>
        </authorList>
    </citation>
    <scope>NUCLEOTIDE SEQUENCE [LARGE SCALE GENOMIC DNA]</scope>
    <source>
        <strain evidence="6 7">DSM 18488</strain>
    </source>
</reference>
<protein>
    <submittedName>
        <fullName evidence="6">Protein SCO1/2</fullName>
    </submittedName>
</protein>
<evidence type="ECO:0000256" key="4">
    <source>
        <dbReference type="SAM" id="Phobius"/>
    </source>
</evidence>
<keyword evidence="4" id="KW-1133">Transmembrane helix</keyword>
<keyword evidence="7" id="KW-1185">Reference proteome</keyword>
<dbReference type="Gene3D" id="3.40.30.10">
    <property type="entry name" value="Glutaredoxin"/>
    <property type="match status" value="1"/>
</dbReference>
<evidence type="ECO:0000256" key="3">
    <source>
        <dbReference type="PIRSR" id="PIRSR603782-2"/>
    </source>
</evidence>
<feature type="binding site" evidence="2">
    <location>
        <position position="90"/>
    </location>
    <ligand>
        <name>Cu cation</name>
        <dbReference type="ChEBI" id="CHEBI:23378"/>
    </ligand>
</feature>
<feature type="signal peptide" evidence="5">
    <location>
        <begin position="1"/>
        <end position="25"/>
    </location>
</feature>
<keyword evidence="2" id="KW-0479">Metal-binding</keyword>
<feature type="binding site" evidence="2">
    <location>
        <position position="183"/>
    </location>
    <ligand>
        <name>Cu cation</name>
        <dbReference type="ChEBI" id="CHEBI:23378"/>
    </ligand>
</feature>
<proteinExistence type="inferred from homology"/>
<evidence type="ECO:0000256" key="1">
    <source>
        <dbReference type="ARBA" id="ARBA00010996"/>
    </source>
</evidence>
<dbReference type="Proteomes" id="UP000184603">
    <property type="component" value="Unassembled WGS sequence"/>
</dbReference>
<dbReference type="Pfam" id="PF02630">
    <property type="entry name" value="SCO1-SenC"/>
    <property type="match status" value="1"/>
</dbReference>
<keyword evidence="4" id="KW-0472">Membrane</keyword>
<feature type="transmembrane region" description="Helical" evidence="4">
    <location>
        <begin position="243"/>
        <end position="266"/>
    </location>
</feature>
<dbReference type="AlphaFoldDB" id="A0A1M7YC60"/>
<evidence type="ECO:0000313" key="6">
    <source>
        <dbReference type="EMBL" id="SHO50232.1"/>
    </source>
</evidence>
<name>A0A1M7YC60_9BACT</name>
<dbReference type="CDD" id="cd02968">
    <property type="entry name" value="SCO"/>
    <property type="match status" value="1"/>
</dbReference>
<keyword evidence="3" id="KW-1015">Disulfide bond</keyword>
<keyword evidence="4" id="KW-0812">Transmembrane</keyword>
<dbReference type="InterPro" id="IPR003782">
    <property type="entry name" value="SCO1/SenC"/>
</dbReference>
<evidence type="ECO:0000256" key="2">
    <source>
        <dbReference type="PIRSR" id="PIRSR603782-1"/>
    </source>
</evidence>
<evidence type="ECO:0000313" key="7">
    <source>
        <dbReference type="Proteomes" id="UP000184603"/>
    </source>
</evidence>
<keyword evidence="5" id="KW-0732">Signal</keyword>
<dbReference type="EMBL" id="FRFE01000017">
    <property type="protein sequence ID" value="SHO50232.1"/>
    <property type="molecule type" value="Genomic_DNA"/>
</dbReference>
<sequence length="272" mass="29836">MPLSRYIQHLVVVLISFCCIIAAQADDQAVPLASDIPADTTGNAGRDWVVEKTGSFLPLDTLFVDENGNSVTLRSIIDRPTLILPIYFYCPSACSKNLANMAVAMNRMNFEPGRDYRAIALSFSDTETAENATRAKQNYLKLMYDGFPADSWTFLTGSADAIKSVTDAMGYRFKKMADGLFVHPSTVIAVGADGKIIRYVYGSFVPGDMDMAVSSALEGTPALSVKRFLEFCLSYDPDNNKPIFLYVKIGVGLFFGVGIGLIFYFGRKKKGK</sequence>
<dbReference type="GO" id="GO:0046872">
    <property type="term" value="F:metal ion binding"/>
    <property type="evidence" value="ECO:0007669"/>
    <property type="project" value="UniProtKB-KW"/>
</dbReference>
<feature type="disulfide bond" description="Redox-active" evidence="3">
    <location>
        <begin position="90"/>
        <end position="94"/>
    </location>
</feature>
<dbReference type="InterPro" id="IPR036249">
    <property type="entry name" value="Thioredoxin-like_sf"/>
</dbReference>
<comment type="similarity">
    <text evidence="1">Belongs to the SCO1/2 family.</text>
</comment>
<gene>
    <name evidence="6" type="ORF">SAMN02745220_03323</name>
</gene>
<dbReference type="SUPFAM" id="SSF52833">
    <property type="entry name" value="Thioredoxin-like"/>
    <property type="match status" value="1"/>
</dbReference>
<evidence type="ECO:0000256" key="5">
    <source>
        <dbReference type="SAM" id="SignalP"/>
    </source>
</evidence>
<dbReference type="STRING" id="1121416.SAMN02745220_03323"/>
<keyword evidence="2" id="KW-0186">Copper</keyword>
<feature type="chain" id="PRO_5011980409" evidence="5">
    <location>
        <begin position="26"/>
        <end position="272"/>
    </location>
</feature>
<organism evidence="6 7">
    <name type="scientific">Desulfopila aestuarii DSM 18488</name>
    <dbReference type="NCBI Taxonomy" id="1121416"/>
    <lineage>
        <taxon>Bacteria</taxon>
        <taxon>Pseudomonadati</taxon>
        <taxon>Thermodesulfobacteriota</taxon>
        <taxon>Desulfobulbia</taxon>
        <taxon>Desulfobulbales</taxon>
        <taxon>Desulfocapsaceae</taxon>
        <taxon>Desulfopila</taxon>
    </lineage>
</organism>
<accession>A0A1M7YC60</accession>
<feature type="binding site" evidence="2">
    <location>
        <position position="94"/>
    </location>
    <ligand>
        <name>Cu cation</name>
        <dbReference type="ChEBI" id="CHEBI:23378"/>
    </ligand>
</feature>